<keyword evidence="10" id="KW-1161">Viral attachment to host cell</keyword>
<name>A0A6M3YPC8_9VIRU</name>
<keyword evidence="8" id="KW-0945">Host-virus interaction</keyword>
<sequence length="233" mass="26518">MYRRKRMYRRRRYGRKQQTVRIATPYRKIKRLRTQRALANDTFFTRLFASDHITFTIQDGGTYAFVNGPKLQNSAAWTEMSAHYQFVKVHKVIVKVLPGINISDPTTQVGLHAIAVFKMENGSQTPLKPDANIKYNDVMGLPNAKSARQTKGLTIAYKPAMSVAGPEADCVTGANNYVRYSTNNWINLNFAIPELQGFAYCVSQGGKTAQSVTMFFEYYIYCTFKGTKRTLHL</sequence>
<evidence type="ECO:0000256" key="9">
    <source>
        <dbReference type="ARBA" id="ARBA00022595"/>
    </source>
</evidence>
<evidence type="ECO:0000256" key="7">
    <source>
        <dbReference type="ARBA" id="ARBA00022562"/>
    </source>
</evidence>
<reference evidence="16" key="1">
    <citation type="submission" date="2020-01" db="EMBL/GenBank/DDBJ databases">
        <title>Viral genomes from wild and zoo birds in China.</title>
        <authorList>
            <person name="Yao Y."/>
            <person name="Shan T."/>
            <person name="Yang S."/>
            <person name="Zhang W."/>
        </authorList>
    </citation>
    <scope>NUCLEOTIDE SEQUENCE</scope>
    <source>
        <strain evidence="16">Rbu021cir1</strain>
    </source>
</reference>
<dbReference type="GO" id="GO:0042025">
    <property type="term" value="C:host cell nucleus"/>
    <property type="evidence" value="ECO:0007669"/>
    <property type="project" value="UniProtKB-SubCell"/>
</dbReference>
<evidence type="ECO:0000256" key="6">
    <source>
        <dbReference type="ARBA" id="ARBA00022561"/>
    </source>
</evidence>
<keyword evidence="5" id="KW-1163">Viral penetration into host nucleus</keyword>
<evidence type="ECO:0000256" key="3">
    <source>
        <dbReference type="ARBA" id="ARBA00010301"/>
    </source>
</evidence>
<dbReference type="EMBL" id="MT138068">
    <property type="protein sequence ID" value="QJI53611.1"/>
    <property type="molecule type" value="Genomic_DNA"/>
</dbReference>
<keyword evidence="12" id="KW-1164">Virus endocytosis by host</keyword>
<dbReference type="GO" id="GO:0019069">
    <property type="term" value="P:viral capsid assembly"/>
    <property type="evidence" value="ECO:0007669"/>
    <property type="project" value="InterPro"/>
</dbReference>
<dbReference type="GO" id="GO:0075732">
    <property type="term" value="P:viral penetration into host nucleus"/>
    <property type="evidence" value="ECO:0007669"/>
    <property type="project" value="UniProtKB-KW"/>
</dbReference>
<evidence type="ECO:0000256" key="13">
    <source>
        <dbReference type="ARBA" id="ARBA00023125"/>
    </source>
</evidence>
<keyword evidence="6" id="KW-0167">Capsid protein</keyword>
<evidence type="ECO:0000256" key="5">
    <source>
        <dbReference type="ARBA" id="ARBA00022524"/>
    </source>
</evidence>
<keyword evidence="13" id="KW-0238">DNA-binding</keyword>
<evidence type="ECO:0000256" key="12">
    <source>
        <dbReference type="ARBA" id="ARBA00022890"/>
    </source>
</evidence>
<dbReference type="GO" id="GO:0075509">
    <property type="term" value="P:endocytosis involved in viral entry into host cell"/>
    <property type="evidence" value="ECO:0007669"/>
    <property type="project" value="UniProtKB-KW"/>
</dbReference>
<comment type="subcellular location">
    <subcellularLocation>
        <location evidence="1">Host nucleus</location>
    </subcellularLocation>
    <subcellularLocation>
        <location evidence="2">Virion</location>
    </subcellularLocation>
</comment>
<protein>
    <submittedName>
        <fullName evidence="16">Capsid protein</fullName>
    </submittedName>
</protein>
<evidence type="ECO:0000256" key="15">
    <source>
        <dbReference type="ARBA" id="ARBA00046863"/>
    </source>
</evidence>
<dbReference type="InterPro" id="IPR003383">
    <property type="entry name" value="Circovirus_capsid"/>
</dbReference>
<organism evidence="16">
    <name type="scientific">Circoviridae sp</name>
    <dbReference type="NCBI Taxonomy" id="1954248"/>
    <lineage>
        <taxon>Viruses</taxon>
        <taxon>Monodnaviria</taxon>
        <taxon>Shotokuvirae</taxon>
        <taxon>Cressdnaviricota</taxon>
        <taxon>Arfiviricetes</taxon>
        <taxon>Rohanvirales</taxon>
        <taxon>Nenyaviridae</taxon>
        <taxon>Galvornvirus</taxon>
        <taxon>Galvornvirus isengard</taxon>
    </lineage>
</organism>
<evidence type="ECO:0000256" key="2">
    <source>
        <dbReference type="ARBA" id="ARBA00004328"/>
    </source>
</evidence>
<dbReference type="Gene3D" id="2.60.120.950">
    <property type="entry name" value="Circovirus capsid protein"/>
    <property type="match status" value="1"/>
</dbReference>
<evidence type="ECO:0000256" key="10">
    <source>
        <dbReference type="ARBA" id="ARBA00022804"/>
    </source>
</evidence>
<keyword evidence="7" id="KW-1048">Host nucleus</keyword>
<dbReference type="InterPro" id="IPR038652">
    <property type="entry name" value="Circovirus_capsid_sf"/>
</dbReference>
<dbReference type="GO" id="GO:0043657">
    <property type="term" value="C:host cell"/>
    <property type="evidence" value="ECO:0007669"/>
    <property type="project" value="GOC"/>
</dbReference>
<dbReference type="GO" id="GO:0003677">
    <property type="term" value="F:DNA binding"/>
    <property type="evidence" value="ECO:0007669"/>
    <property type="project" value="UniProtKB-KW"/>
</dbReference>
<keyword evidence="9" id="KW-1162">Viral penetration into host cytoplasm</keyword>
<keyword evidence="4" id="KW-1140">T=1 icosahedral capsid protein</keyword>
<dbReference type="Pfam" id="PF02443">
    <property type="entry name" value="Circo_capsid"/>
    <property type="match status" value="1"/>
</dbReference>
<evidence type="ECO:0000256" key="1">
    <source>
        <dbReference type="ARBA" id="ARBA00004147"/>
    </source>
</evidence>
<evidence type="ECO:0000256" key="4">
    <source>
        <dbReference type="ARBA" id="ARBA00022431"/>
    </source>
</evidence>
<keyword evidence="14" id="KW-1160">Virus entry into host cell</keyword>
<evidence type="ECO:0000313" key="16">
    <source>
        <dbReference type="EMBL" id="QJI53611.1"/>
    </source>
</evidence>
<evidence type="ECO:0000256" key="11">
    <source>
        <dbReference type="ARBA" id="ARBA00022844"/>
    </source>
</evidence>
<accession>A0A6M3YPC8</accession>
<evidence type="ECO:0000256" key="14">
    <source>
        <dbReference type="ARBA" id="ARBA00023296"/>
    </source>
</evidence>
<keyword evidence="11" id="KW-0946">Virion</keyword>
<comment type="similarity">
    <text evidence="3">Belongs to the circoviridae capsid protein family.</text>
</comment>
<dbReference type="GO" id="GO:0019062">
    <property type="term" value="P:virion attachment to host cell"/>
    <property type="evidence" value="ECO:0007669"/>
    <property type="project" value="UniProtKB-KW"/>
</dbReference>
<evidence type="ECO:0000256" key="8">
    <source>
        <dbReference type="ARBA" id="ARBA00022581"/>
    </source>
</evidence>
<dbReference type="GO" id="GO:0039615">
    <property type="term" value="C:T=1 icosahedral viral capsid"/>
    <property type="evidence" value="ECO:0007669"/>
    <property type="project" value="UniProtKB-KW"/>
</dbReference>
<proteinExistence type="inferred from homology"/>
<comment type="subunit">
    <text evidence="15">Homomultimer. Assembles in the nucleus, presumably in an immature form, then migrates to the cytoplasm once assembled as mature virion. Interacts with Rep; this interaction relocates Rep into the nucleus.</text>
</comment>